<dbReference type="EMBL" id="AUZZ01004213">
    <property type="protein sequence ID" value="EQD54438.1"/>
    <property type="molecule type" value="Genomic_DNA"/>
</dbReference>
<accession>T0YGB8</accession>
<dbReference type="Pfam" id="PF25212">
    <property type="entry name" value="HVO_A0114"/>
    <property type="match status" value="1"/>
</dbReference>
<gene>
    <name evidence="1" type="ORF">B1B_17828</name>
    <name evidence="2" type="ORF">B2A_06011</name>
</gene>
<dbReference type="InterPro" id="IPR036390">
    <property type="entry name" value="WH_DNA-bd_sf"/>
</dbReference>
<dbReference type="SUPFAM" id="SSF46785">
    <property type="entry name" value="Winged helix' DNA-binding domain"/>
    <property type="match status" value="1"/>
</dbReference>
<dbReference type="Gene3D" id="1.10.10.10">
    <property type="entry name" value="Winged helix-like DNA-binding domain superfamily/Winged helix DNA-binding domain"/>
    <property type="match status" value="1"/>
</dbReference>
<evidence type="ECO:0000313" key="1">
    <source>
        <dbReference type="EMBL" id="EQD32108.1"/>
    </source>
</evidence>
<organism evidence="1">
    <name type="scientific">mine drainage metagenome</name>
    <dbReference type="NCBI Taxonomy" id="410659"/>
    <lineage>
        <taxon>unclassified sequences</taxon>
        <taxon>metagenomes</taxon>
        <taxon>ecological metagenomes</taxon>
    </lineage>
</organism>
<evidence type="ECO:0000313" key="2">
    <source>
        <dbReference type="EMBL" id="EQD54438.1"/>
    </source>
</evidence>
<proteinExistence type="predicted"/>
<comment type="caution">
    <text evidence="1">The sequence shown here is derived from an EMBL/GenBank/DDBJ whole genome shotgun (WGS) entry which is preliminary data.</text>
</comment>
<dbReference type="EMBL" id="AUZY01011919">
    <property type="protein sequence ID" value="EQD32108.1"/>
    <property type="molecule type" value="Genomic_DNA"/>
</dbReference>
<protein>
    <submittedName>
        <fullName evidence="1">Uncharacterized protein</fullName>
    </submittedName>
</protein>
<sequence length="122" mass="13165">MKTVVLEVGSLTDSVAAATRAWKTGKAEGAARISFASAELLWKVLTAKRLEILKAMTAAGGLTIREIAHRVGRDIKAVHSDVKALQMAGVLDKSPEGRAIFPYDEVRVNFAWHGRPHTKCAA</sequence>
<dbReference type="AlphaFoldDB" id="T0YGB8"/>
<name>T0YGB8_9ZZZZ</name>
<reference evidence="1" key="2">
    <citation type="journal article" date="2014" name="ISME J.">
        <title>Microbial stratification in low pH oxic and suboxic macroscopic growths along an acid mine drainage.</title>
        <authorList>
            <person name="Mendez-Garcia C."/>
            <person name="Mesa V."/>
            <person name="Sprenger R.R."/>
            <person name="Richter M."/>
            <person name="Diez M.S."/>
            <person name="Solano J."/>
            <person name="Bargiela R."/>
            <person name="Golyshina O.V."/>
            <person name="Manteca A."/>
            <person name="Ramos J.L."/>
            <person name="Gallego J.R."/>
            <person name="Llorente I."/>
            <person name="Martins Dos Santos V.A."/>
            <person name="Jensen O.N."/>
            <person name="Pelaez A.I."/>
            <person name="Sanchez J."/>
            <person name="Ferrer M."/>
        </authorList>
    </citation>
    <scope>NUCLEOTIDE SEQUENCE</scope>
</reference>
<dbReference type="InterPro" id="IPR036388">
    <property type="entry name" value="WH-like_DNA-bd_sf"/>
</dbReference>
<reference evidence="1" key="1">
    <citation type="submission" date="2013-08" db="EMBL/GenBank/DDBJ databases">
        <authorList>
            <person name="Mendez C."/>
            <person name="Richter M."/>
            <person name="Ferrer M."/>
            <person name="Sanchez J."/>
        </authorList>
    </citation>
    <scope>NUCLEOTIDE SEQUENCE</scope>
</reference>